<protein>
    <submittedName>
        <fullName evidence="2">DUF2294 family protein</fullName>
    </submittedName>
</protein>
<name>A0A432L7G2_9BACI</name>
<evidence type="ECO:0000259" key="1">
    <source>
        <dbReference type="Pfam" id="PF10057"/>
    </source>
</evidence>
<gene>
    <name evidence="2" type="ORF">EK386_18500</name>
</gene>
<proteinExistence type="predicted"/>
<dbReference type="EMBL" id="RYYR01000041">
    <property type="protein sequence ID" value="RUL47256.1"/>
    <property type="molecule type" value="Genomic_DNA"/>
</dbReference>
<dbReference type="Pfam" id="PF10057">
    <property type="entry name" value="MpsC"/>
    <property type="match status" value="1"/>
</dbReference>
<organism evidence="2 3">
    <name type="scientific">Lysinibacillus antri</name>
    <dbReference type="NCBI Taxonomy" id="2498145"/>
    <lineage>
        <taxon>Bacteria</taxon>
        <taxon>Bacillati</taxon>
        <taxon>Bacillota</taxon>
        <taxon>Bacilli</taxon>
        <taxon>Bacillales</taxon>
        <taxon>Bacillaceae</taxon>
        <taxon>Lysinibacillus</taxon>
    </lineage>
</organism>
<evidence type="ECO:0000313" key="3">
    <source>
        <dbReference type="Proteomes" id="UP000287910"/>
    </source>
</evidence>
<comment type="caution">
    <text evidence="2">The sequence shown here is derived from an EMBL/GenBank/DDBJ whole genome shotgun (WGS) entry which is preliminary data.</text>
</comment>
<dbReference type="InterPro" id="IPR018745">
    <property type="entry name" value="MpsC"/>
</dbReference>
<dbReference type="RefSeq" id="WP_126660664.1">
    <property type="nucleotide sequence ID" value="NZ_RYYR01000041.1"/>
</dbReference>
<evidence type="ECO:0000313" key="2">
    <source>
        <dbReference type="EMBL" id="RUL47256.1"/>
    </source>
</evidence>
<feature type="domain" description="Na+-translocating membrane potential-generating system MpsC" evidence="1">
    <location>
        <begin position="7"/>
        <end position="58"/>
    </location>
</feature>
<reference evidence="2 3" key="1">
    <citation type="submission" date="2018-12" db="EMBL/GenBank/DDBJ databases">
        <title>Lysinibacillus antri sp. nov., isolated from a cave soil.</title>
        <authorList>
            <person name="Narsing Rao M.P."/>
            <person name="Zhang H."/>
            <person name="Dong Z.-Y."/>
            <person name="Niu X.-K."/>
            <person name="Zhang K."/>
            <person name="Fang B.-Z."/>
            <person name="Kang Y.-Q."/>
            <person name="Xiao M."/>
            <person name="Li W.-J."/>
        </authorList>
    </citation>
    <scope>NUCLEOTIDE SEQUENCE [LARGE SCALE GENOMIC DNA]</scope>
    <source>
        <strain evidence="2 3">SYSU K30002</strain>
    </source>
</reference>
<sequence>MNQHSTLDIQIMQYINKFMKNTQGKNPEETKVEISGELLIIFLKGTLEKVKYPMVSDERKRGLEEIVGLKIIDSYDSFTIDQEAACSVYIFEKTIKKPQRRVPAC</sequence>
<dbReference type="AlphaFoldDB" id="A0A432L7G2"/>
<dbReference type="Proteomes" id="UP000287910">
    <property type="component" value="Unassembled WGS sequence"/>
</dbReference>
<keyword evidence="3" id="KW-1185">Reference proteome</keyword>
<accession>A0A432L7G2</accession>